<dbReference type="SUPFAM" id="SSF75169">
    <property type="entry name" value="DsrEFH-like"/>
    <property type="match status" value="1"/>
</dbReference>
<dbReference type="PANTHER" id="PTHR34655">
    <property type="entry name" value="CONSERVED WITHIN P. AEROPHILUM"/>
    <property type="match status" value="1"/>
</dbReference>
<dbReference type="AlphaFoldDB" id="A0A857DL82"/>
<name>A0A857DL82_9FIRM</name>
<organism evidence="1 2">
    <name type="scientific">Dehalobacter restrictus</name>
    <dbReference type="NCBI Taxonomy" id="55583"/>
    <lineage>
        <taxon>Bacteria</taxon>
        <taxon>Bacillati</taxon>
        <taxon>Bacillota</taxon>
        <taxon>Clostridia</taxon>
        <taxon>Eubacteriales</taxon>
        <taxon>Desulfitobacteriaceae</taxon>
        <taxon>Dehalobacter</taxon>
    </lineage>
</organism>
<dbReference type="PANTHER" id="PTHR34655:SF2">
    <property type="entry name" value="PEROXIREDOXIN FAMILY PROTEIN"/>
    <property type="match status" value="1"/>
</dbReference>
<reference evidence="1 2" key="1">
    <citation type="submission" date="2019-12" db="EMBL/GenBank/DDBJ databases">
        <title>Sequence classification of anaerobic respiratory reductive dehalogenases: First we see many, then we see few.</title>
        <authorList>
            <person name="Molenda O."/>
            <person name="Puentes Jacome L.A."/>
            <person name="Cao X."/>
            <person name="Nesbo C.L."/>
            <person name="Tang S."/>
            <person name="Morson N."/>
            <person name="Patron J."/>
            <person name="Lomheim L."/>
            <person name="Wishart D.S."/>
            <person name="Edwards E.A."/>
        </authorList>
    </citation>
    <scope>NUCLEOTIDE SEQUENCE [LARGE SCALE GENOMIC DNA]</scope>
    <source>
        <strain evidence="1 2">12DCA</strain>
    </source>
</reference>
<dbReference type="Pfam" id="PF13686">
    <property type="entry name" value="DrsE_2"/>
    <property type="match status" value="1"/>
</dbReference>
<dbReference type="Gene3D" id="3.40.1260.10">
    <property type="entry name" value="DsrEFH-like"/>
    <property type="match status" value="1"/>
</dbReference>
<dbReference type="InterPro" id="IPR027396">
    <property type="entry name" value="DsrEFH-like"/>
</dbReference>
<gene>
    <name evidence="1" type="ORF">GQ588_11115</name>
</gene>
<dbReference type="Proteomes" id="UP000430508">
    <property type="component" value="Chromosome"/>
</dbReference>
<evidence type="ECO:0000313" key="2">
    <source>
        <dbReference type="Proteomes" id="UP000430508"/>
    </source>
</evidence>
<dbReference type="RefSeq" id="WP_019226639.1">
    <property type="nucleotide sequence ID" value="NZ_CP046996.1"/>
</dbReference>
<proteinExistence type="predicted"/>
<sequence>MEKEKKLSLILFSGDYDKAMAALILANSARELNMKVSIFFAFWGLCLIRDPEKMSLEDKTVYEKMLGMTAPKGPEDLPLSRMNMAGIGKAMLKQMMEDQDAPNLSAFLKGAQKKGVSFYICKLSLEIMGFTLEEMIPDVKIMTAKDYLQDALEADIELFI</sequence>
<dbReference type="EMBL" id="CP046996">
    <property type="protein sequence ID" value="QHA01145.1"/>
    <property type="molecule type" value="Genomic_DNA"/>
</dbReference>
<protein>
    <submittedName>
        <fullName evidence="1">Sulfide reductase</fullName>
    </submittedName>
</protein>
<evidence type="ECO:0000313" key="1">
    <source>
        <dbReference type="EMBL" id="QHA01145.1"/>
    </source>
</evidence>
<accession>A0A857DL82</accession>
<dbReference type="InterPro" id="IPR032836">
    <property type="entry name" value="DsrE2-like"/>
</dbReference>